<dbReference type="InterPro" id="IPR000620">
    <property type="entry name" value="EamA_dom"/>
</dbReference>
<proteinExistence type="predicted"/>
<organism evidence="3 4">
    <name type="scientific">Falsirhodobacter algicola</name>
    <dbReference type="NCBI Taxonomy" id="2692330"/>
    <lineage>
        <taxon>Bacteria</taxon>
        <taxon>Pseudomonadati</taxon>
        <taxon>Pseudomonadota</taxon>
        <taxon>Alphaproteobacteria</taxon>
        <taxon>Rhodobacterales</taxon>
        <taxon>Paracoccaceae</taxon>
        <taxon>Falsirhodobacter</taxon>
    </lineage>
</organism>
<dbReference type="RefSeq" id="WP_211784136.1">
    <property type="nucleotide sequence ID" value="NZ_CP047289.1"/>
</dbReference>
<dbReference type="Pfam" id="PF00892">
    <property type="entry name" value="EamA"/>
    <property type="match status" value="2"/>
</dbReference>
<dbReference type="AlphaFoldDB" id="A0A8J8SJW6"/>
<dbReference type="InterPro" id="IPR037185">
    <property type="entry name" value="EmrE-like"/>
</dbReference>
<accession>A0A8J8SJW6</accession>
<keyword evidence="4" id="KW-1185">Reference proteome</keyword>
<dbReference type="GO" id="GO:0016020">
    <property type="term" value="C:membrane"/>
    <property type="evidence" value="ECO:0007669"/>
    <property type="project" value="InterPro"/>
</dbReference>
<feature type="transmembrane region" description="Helical" evidence="1">
    <location>
        <begin position="128"/>
        <end position="145"/>
    </location>
</feature>
<keyword evidence="1" id="KW-0812">Transmembrane</keyword>
<gene>
    <name evidence="3" type="ORF">GR316_00535</name>
</gene>
<feature type="transmembrane region" description="Helical" evidence="1">
    <location>
        <begin position="73"/>
        <end position="89"/>
    </location>
</feature>
<dbReference type="EMBL" id="CP047289">
    <property type="protein sequence ID" value="QUS34886.1"/>
    <property type="molecule type" value="Genomic_DNA"/>
</dbReference>
<evidence type="ECO:0000259" key="2">
    <source>
        <dbReference type="Pfam" id="PF00892"/>
    </source>
</evidence>
<reference evidence="3" key="1">
    <citation type="submission" date="2020-01" db="EMBL/GenBank/DDBJ databases">
        <authorList>
            <person name="Yang Y."/>
            <person name="Kwon Y.M."/>
        </authorList>
    </citation>
    <scope>NUCLEOTIDE SEQUENCE</scope>
    <source>
        <strain evidence="3">PG104</strain>
    </source>
</reference>
<feature type="transmembrane region" description="Helical" evidence="1">
    <location>
        <begin position="157"/>
        <end position="179"/>
    </location>
</feature>
<dbReference type="KEGG" id="fap:GR316_00535"/>
<evidence type="ECO:0000313" key="4">
    <source>
        <dbReference type="Proteomes" id="UP000679284"/>
    </source>
</evidence>
<protein>
    <submittedName>
        <fullName evidence="3">EamA family transporter</fullName>
    </submittedName>
</protein>
<name>A0A8J8SJW6_9RHOB</name>
<keyword evidence="1" id="KW-0472">Membrane</keyword>
<feature type="domain" description="EamA" evidence="2">
    <location>
        <begin position="18"/>
        <end position="144"/>
    </location>
</feature>
<feature type="transmembrane region" description="Helical" evidence="1">
    <location>
        <begin position="47"/>
        <end position="67"/>
    </location>
</feature>
<feature type="transmembrane region" description="Helical" evidence="1">
    <location>
        <begin position="13"/>
        <end position="35"/>
    </location>
</feature>
<feature type="transmembrane region" description="Helical" evidence="1">
    <location>
        <begin position="101"/>
        <end position="122"/>
    </location>
</feature>
<dbReference type="Gene3D" id="1.10.3730.20">
    <property type="match status" value="1"/>
</dbReference>
<feature type="transmembrane region" description="Helical" evidence="1">
    <location>
        <begin position="225"/>
        <end position="245"/>
    </location>
</feature>
<evidence type="ECO:0000256" key="1">
    <source>
        <dbReference type="SAM" id="Phobius"/>
    </source>
</evidence>
<feature type="domain" description="EamA" evidence="2">
    <location>
        <begin position="164"/>
        <end position="296"/>
    </location>
</feature>
<dbReference type="SUPFAM" id="SSF103481">
    <property type="entry name" value="Multidrug resistance efflux transporter EmrE"/>
    <property type="match status" value="2"/>
</dbReference>
<dbReference type="Proteomes" id="UP000679284">
    <property type="component" value="Chromosome"/>
</dbReference>
<sequence>MIAWLDAIAGTQMGAHVAMVLALGSAFAHACFGALQKGRADPWVSRAAIDIWMIAYTLPLALLVMPWPQGGEWLILLGAAGIHFTYKVFMARAYERGAYTVVYPVVRGTGPLATLAFAAILLGEHYTPVQWLGVAILSGAILWLARLNLRAAPLNRPALIAALGWAGLTGITVAIYTTYDAWGIRLWENPFAFVIWFFLFTSIDFPVLVTWRHRAEGLGRWARPLLARGALGALVGIVSFGGVMIGTRIGKVAEVSSLRETSTLFAALIGWVALGERSSAPRIVLMAGIAAGAVLVQLG</sequence>
<feature type="transmembrane region" description="Helical" evidence="1">
    <location>
        <begin position="191"/>
        <end position="213"/>
    </location>
</feature>
<evidence type="ECO:0000313" key="3">
    <source>
        <dbReference type="EMBL" id="QUS34886.1"/>
    </source>
</evidence>
<keyword evidence="1" id="KW-1133">Transmembrane helix</keyword>